<organism evidence="2 3">
    <name type="scientific">Crocosphaera watsonii WH 0003</name>
    <dbReference type="NCBI Taxonomy" id="423471"/>
    <lineage>
        <taxon>Bacteria</taxon>
        <taxon>Bacillati</taxon>
        <taxon>Cyanobacteriota</taxon>
        <taxon>Cyanophyceae</taxon>
        <taxon>Oscillatoriophycideae</taxon>
        <taxon>Chroococcales</taxon>
        <taxon>Aphanothecaceae</taxon>
        <taxon>Crocosphaera</taxon>
    </lineage>
</organism>
<gene>
    <name evidence="2" type="ORF">CWATWH0003_3786</name>
</gene>
<proteinExistence type="predicted"/>
<dbReference type="AlphaFoldDB" id="G5J8K8"/>
<feature type="region of interest" description="Disordered" evidence="1">
    <location>
        <begin position="34"/>
        <end position="55"/>
    </location>
</feature>
<sequence length="55" mass="5941">MNNKLSLKRKLATIIVISLLVFFGVETVAVATSNPFSDSSTTYGKDCPGDDKDEC</sequence>
<comment type="caution">
    <text evidence="2">The sequence shown here is derived from an EMBL/GenBank/DDBJ whole genome shotgun (WGS) entry which is preliminary data.</text>
</comment>
<dbReference type="PATRIC" id="fig|423471.3.peg.3550"/>
<dbReference type="RefSeq" id="WP_007311774.1">
    <property type="nucleotide sequence ID" value="NZ_AESD01000566.1"/>
</dbReference>
<dbReference type="EMBL" id="AESD01000566">
    <property type="protein sequence ID" value="EHJ11480.1"/>
    <property type="molecule type" value="Genomic_DNA"/>
</dbReference>
<evidence type="ECO:0000313" key="3">
    <source>
        <dbReference type="Proteomes" id="UP000003477"/>
    </source>
</evidence>
<protein>
    <submittedName>
        <fullName evidence="2">Uncharacterized protein</fullName>
    </submittedName>
</protein>
<reference evidence="2 3" key="1">
    <citation type="journal article" date="2011" name="Front. Microbiol.">
        <title>Two Strains of Crocosphaera watsonii with Highly Conserved Genomes are Distinguished by Strain-Specific Features.</title>
        <authorList>
            <person name="Bench S.R."/>
            <person name="Ilikchyan I.N."/>
            <person name="Tripp H.J."/>
            <person name="Zehr J.P."/>
        </authorList>
    </citation>
    <scope>NUCLEOTIDE SEQUENCE [LARGE SCALE GENOMIC DNA]</scope>
    <source>
        <strain evidence="2 3">WH 0003</strain>
    </source>
</reference>
<evidence type="ECO:0000313" key="2">
    <source>
        <dbReference type="EMBL" id="EHJ11480.1"/>
    </source>
</evidence>
<evidence type="ECO:0000256" key="1">
    <source>
        <dbReference type="SAM" id="MobiDB-lite"/>
    </source>
</evidence>
<name>G5J8K8_CROWT</name>
<dbReference type="GeneID" id="88769675"/>
<feature type="compositionally biased region" description="Polar residues" evidence="1">
    <location>
        <begin position="34"/>
        <end position="43"/>
    </location>
</feature>
<accession>G5J8K8</accession>
<dbReference type="Proteomes" id="UP000003477">
    <property type="component" value="Unassembled WGS sequence"/>
</dbReference>